<dbReference type="Gene3D" id="2.70.220.10">
    <property type="entry name" value="Ganglioside GM2 activator"/>
    <property type="match status" value="1"/>
</dbReference>
<accession>A0A8S9XT50</accession>
<keyword evidence="4" id="KW-1185">Reference proteome</keyword>
<gene>
    <name evidence="3" type="ORF">GE061_014383</name>
</gene>
<keyword evidence="1 2" id="KW-0732">Signal</keyword>
<evidence type="ECO:0000313" key="4">
    <source>
        <dbReference type="Proteomes" id="UP000466442"/>
    </source>
</evidence>
<evidence type="ECO:0000256" key="1">
    <source>
        <dbReference type="ARBA" id="ARBA00022729"/>
    </source>
</evidence>
<dbReference type="Proteomes" id="UP000466442">
    <property type="component" value="Linkage Group LG5"/>
</dbReference>
<dbReference type="OrthoDB" id="6613763at2759"/>
<evidence type="ECO:0008006" key="5">
    <source>
        <dbReference type="Google" id="ProtNLM"/>
    </source>
</evidence>
<feature type="signal peptide" evidence="2">
    <location>
        <begin position="1"/>
        <end position="21"/>
    </location>
</feature>
<sequence length="190" mass="20964">MSVAELVLLSIFCTIADISNAGTPFAGPFDYVIREIVDCEDKGLGSILFENKVMRKISRTNYVISVDIIINNVSLSDEENGVTARFSVWGNGGWRPNFMILSFKEVCKTINEKMPDVFKQIATAANRTSCPIPPGEYKIVDAPGLQMVDFPSLPYNKYKLNFEFTAKEGVVIGCVGLVADVVPKEKKKKG</sequence>
<name>A0A8S9XT50_APOLU</name>
<comment type="caution">
    <text evidence="3">The sequence shown here is derived from an EMBL/GenBank/DDBJ whole genome shotgun (WGS) entry which is preliminary data.</text>
</comment>
<organism evidence="3 4">
    <name type="scientific">Apolygus lucorum</name>
    <name type="common">Small green plant bug</name>
    <name type="synonym">Lygocoris lucorum</name>
    <dbReference type="NCBI Taxonomy" id="248454"/>
    <lineage>
        <taxon>Eukaryota</taxon>
        <taxon>Metazoa</taxon>
        <taxon>Ecdysozoa</taxon>
        <taxon>Arthropoda</taxon>
        <taxon>Hexapoda</taxon>
        <taxon>Insecta</taxon>
        <taxon>Pterygota</taxon>
        <taxon>Neoptera</taxon>
        <taxon>Paraneoptera</taxon>
        <taxon>Hemiptera</taxon>
        <taxon>Heteroptera</taxon>
        <taxon>Panheteroptera</taxon>
        <taxon>Cimicomorpha</taxon>
        <taxon>Miridae</taxon>
        <taxon>Mirini</taxon>
        <taxon>Apolygus</taxon>
    </lineage>
</organism>
<dbReference type="InterPro" id="IPR036846">
    <property type="entry name" value="GM2-AP_sf"/>
</dbReference>
<feature type="chain" id="PRO_5035731837" description="MD-2-related lipid-recognition domain-containing protein" evidence="2">
    <location>
        <begin position="22"/>
        <end position="190"/>
    </location>
</feature>
<evidence type="ECO:0000256" key="2">
    <source>
        <dbReference type="SAM" id="SignalP"/>
    </source>
</evidence>
<protein>
    <recommendedName>
        <fullName evidence="5">MD-2-related lipid-recognition domain-containing protein</fullName>
    </recommendedName>
</protein>
<proteinExistence type="predicted"/>
<evidence type="ECO:0000313" key="3">
    <source>
        <dbReference type="EMBL" id="KAF6211266.1"/>
    </source>
</evidence>
<dbReference type="EMBL" id="WIXP02000005">
    <property type="protein sequence ID" value="KAF6211266.1"/>
    <property type="molecule type" value="Genomic_DNA"/>
</dbReference>
<reference evidence="3" key="1">
    <citation type="journal article" date="2021" name="Mol. Ecol. Resour.">
        <title>Apolygus lucorum genome provides insights into omnivorousness and mesophyll feeding.</title>
        <authorList>
            <person name="Liu Y."/>
            <person name="Liu H."/>
            <person name="Wang H."/>
            <person name="Huang T."/>
            <person name="Liu B."/>
            <person name="Yang B."/>
            <person name="Yin L."/>
            <person name="Li B."/>
            <person name="Zhang Y."/>
            <person name="Zhang S."/>
            <person name="Jiang F."/>
            <person name="Zhang X."/>
            <person name="Ren Y."/>
            <person name="Wang B."/>
            <person name="Wang S."/>
            <person name="Lu Y."/>
            <person name="Wu K."/>
            <person name="Fan W."/>
            <person name="Wang G."/>
        </authorList>
    </citation>
    <scope>NUCLEOTIDE SEQUENCE</scope>
    <source>
        <strain evidence="3">12Hb</strain>
    </source>
</reference>
<dbReference type="AlphaFoldDB" id="A0A8S9XT50"/>